<proteinExistence type="predicted"/>
<name>A0A183CXZ7_9BILA</name>
<sequence>MTVVEREEKFLHLSREYFGLLEDENQKVVLTDGVQFIKNIKSRVAVVNLLHRPVLGYEQKYEEVSAQHITLMFQMIKELFKEFFARCYVVLPDVHTINELLGCTKAKVDQIDNEESLERRLEDIYKEFDFNRGVADSDYY</sequence>
<dbReference type="EMBL" id="UYRT01001584">
    <property type="protein sequence ID" value="VDK29840.1"/>
    <property type="molecule type" value="Genomic_DNA"/>
</dbReference>
<dbReference type="AlphaFoldDB" id="A0A183CXZ7"/>
<dbReference type="Gene3D" id="3.40.50.150">
    <property type="entry name" value="Vaccinia Virus protein VP39"/>
    <property type="match status" value="1"/>
</dbReference>
<evidence type="ECO:0000313" key="1">
    <source>
        <dbReference type="EMBL" id="VDK29840.1"/>
    </source>
</evidence>
<reference evidence="3" key="1">
    <citation type="submission" date="2016-06" db="UniProtKB">
        <authorList>
            <consortium name="WormBaseParasite"/>
        </authorList>
    </citation>
    <scope>IDENTIFICATION</scope>
</reference>
<dbReference type="SUPFAM" id="SSF53335">
    <property type="entry name" value="S-adenosyl-L-methionine-dependent methyltransferases"/>
    <property type="match status" value="1"/>
</dbReference>
<dbReference type="InterPro" id="IPR029063">
    <property type="entry name" value="SAM-dependent_MTases_sf"/>
</dbReference>
<reference evidence="1 2" key="2">
    <citation type="submission" date="2018-11" db="EMBL/GenBank/DDBJ databases">
        <authorList>
            <consortium name="Pathogen Informatics"/>
        </authorList>
    </citation>
    <scope>NUCLEOTIDE SEQUENCE [LARGE SCALE GENOMIC DNA]</scope>
</reference>
<evidence type="ECO:0000313" key="2">
    <source>
        <dbReference type="Proteomes" id="UP000271098"/>
    </source>
</evidence>
<evidence type="ECO:0000313" key="3">
    <source>
        <dbReference type="WBParaSite" id="GPUH_0000134001-mRNA-1"/>
    </source>
</evidence>
<accession>A0A183CXZ7</accession>
<gene>
    <name evidence="1" type="ORF">GPUH_LOCUS1338</name>
</gene>
<dbReference type="Proteomes" id="UP000271098">
    <property type="component" value="Unassembled WGS sequence"/>
</dbReference>
<protein>
    <submittedName>
        <fullName evidence="3">DHC_N1 domain-containing protein</fullName>
    </submittedName>
</protein>
<dbReference type="WBParaSite" id="GPUH_0000134001-mRNA-1">
    <property type="protein sequence ID" value="GPUH_0000134001-mRNA-1"/>
    <property type="gene ID" value="GPUH_0000134001"/>
</dbReference>
<dbReference type="OrthoDB" id="2016285at2759"/>
<organism evidence="3">
    <name type="scientific">Gongylonema pulchrum</name>
    <dbReference type="NCBI Taxonomy" id="637853"/>
    <lineage>
        <taxon>Eukaryota</taxon>
        <taxon>Metazoa</taxon>
        <taxon>Ecdysozoa</taxon>
        <taxon>Nematoda</taxon>
        <taxon>Chromadorea</taxon>
        <taxon>Rhabditida</taxon>
        <taxon>Spirurina</taxon>
        <taxon>Spiruromorpha</taxon>
        <taxon>Spiruroidea</taxon>
        <taxon>Gongylonematidae</taxon>
        <taxon>Gongylonema</taxon>
    </lineage>
</organism>
<keyword evidence="2" id="KW-1185">Reference proteome</keyword>